<keyword evidence="2" id="KW-1185">Reference proteome</keyword>
<dbReference type="Proteomes" id="UP001500340">
    <property type="component" value="Unassembled WGS sequence"/>
</dbReference>
<proteinExistence type="predicted"/>
<protein>
    <submittedName>
        <fullName evidence="1">Uncharacterized protein</fullName>
    </submittedName>
</protein>
<gene>
    <name evidence="1" type="ORF">GCM10008933_44880</name>
</gene>
<reference evidence="2" key="1">
    <citation type="journal article" date="2019" name="Int. J. Syst. Evol. Microbiol.">
        <title>The Global Catalogue of Microorganisms (GCM) 10K type strain sequencing project: providing services to taxonomists for standard genome sequencing and annotation.</title>
        <authorList>
            <consortium name="The Broad Institute Genomics Platform"/>
            <consortium name="The Broad Institute Genome Sequencing Center for Infectious Disease"/>
            <person name="Wu L."/>
            <person name="Ma J."/>
        </authorList>
    </citation>
    <scope>NUCLEOTIDE SEQUENCE [LARGE SCALE GENOMIC DNA]</scope>
    <source>
        <strain evidence="2">JCM 12774</strain>
    </source>
</reference>
<evidence type="ECO:0000313" key="1">
    <source>
        <dbReference type="EMBL" id="GAA0409780.1"/>
    </source>
</evidence>
<comment type="caution">
    <text evidence="1">The sequence shown here is derived from an EMBL/GenBank/DDBJ whole genome shotgun (WGS) entry which is preliminary data.</text>
</comment>
<evidence type="ECO:0000313" key="2">
    <source>
        <dbReference type="Proteomes" id="UP001500340"/>
    </source>
</evidence>
<dbReference type="EMBL" id="BAAACX010000026">
    <property type="protein sequence ID" value="GAA0409780.1"/>
    <property type="molecule type" value="Genomic_DNA"/>
</dbReference>
<organism evidence="1 2">
    <name type="scientific">Paenibacillus motobuensis</name>
    <dbReference type="NCBI Taxonomy" id="295324"/>
    <lineage>
        <taxon>Bacteria</taxon>
        <taxon>Bacillati</taxon>
        <taxon>Bacillota</taxon>
        <taxon>Bacilli</taxon>
        <taxon>Bacillales</taxon>
        <taxon>Paenibacillaceae</taxon>
        <taxon>Paenibacillus</taxon>
    </lineage>
</organism>
<sequence>MRKQHIRDRHDFHLMLTRDVRIVNSAQVLHIRFIVYAHPFDTVETFQRNRGTVNDVYTSVGVK</sequence>
<accession>A0ABP3ILR2</accession>
<name>A0ABP3ILR2_9BACL</name>